<feature type="compositionally biased region" description="Polar residues" evidence="1">
    <location>
        <begin position="44"/>
        <end position="56"/>
    </location>
</feature>
<accession>A0A9N7YY64</accession>
<evidence type="ECO:0000313" key="2">
    <source>
        <dbReference type="EMBL" id="CAB1444238.1"/>
    </source>
</evidence>
<gene>
    <name evidence="2" type="ORF">PLEPLA_LOCUS31954</name>
</gene>
<organism evidence="2 3">
    <name type="scientific">Pleuronectes platessa</name>
    <name type="common">European plaice</name>
    <dbReference type="NCBI Taxonomy" id="8262"/>
    <lineage>
        <taxon>Eukaryota</taxon>
        <taxon>Metazoa</taxon>
        <taxon>Chordata</taxon>
        <taxon>Craniata</taxon>
        <taxon>Vertebrata</taxon>
        <taxon>Euteleostomi</taxon>
        <taxon>Actinopterygii</taxon>
        <taxon>Neopterygii</taxon>
        <taxon>Teleostei</taxon>
        <taxon>Neoteleostei</taxon>
        <taxon>Acanthomorphata</taxon>
        <taxon>Carangaria</taxon>
        <taxon>Pleuronectiformes</taxon>
        <taxon>Pleuronectoidei</taxon>
        <taxon>Pleuronectidae</taxon>
        <taxon>Pleuronectes</taxon>
    </lineage>
</organism>
<reference evidence="2" key="1">
    <citation type="submission" date="2020-03" db="EMBL/GenBank/DDBJ databases">
        <authorList>
            <person name="Weist P."/>
        </authorList>
    </citation>
    <scope>NUCLEOTIDE SEQUENCE</scope>
</reference>
<comment type="caution">
    <text evidence="2">The sequence shown here is derived from an EMBL/GenBank/DDBJ whole genome shotgun (WGS) entry which is preliminary data.</text>
</comment>
<evidence type="ECO:0000256" key="1">
    <source>
        <dbReference type="SAM" id="MobiDB-lite"/>
    </source>
</evidence>
<name>A0A9N7YY64_PLEPL</name>
<protein>
    <submittedName>
        <fullName evidence="2">Uncharacterized protein</fullName>
    </submittedName>
</protein>
<keyword evidence="3" id="KW-1185">Reference proteome</keyword>
<evidence type="ECO:0000313" key="3">
    <source>
        <dbReference type="Proteomes" id="UP001153269"/>
    </source>
</evidence>
<proteinExistence type="predicted"/>
<sequence length="104" mass="11497">MVASLKRLNRSRLQRCPATISDFTLCSEREIRDEGKKGSRTAAGGTQSQSGTICHTNPSSAFSQRLGLSMVVYDAQATWSLSRDETELVCQRCLSEIINQLETL</sequence>
<dbReference type="EMBL" id="CADEAL010003334">
    <property type="protein sequence ID" value="CAB1444238.1"/>
    <property type="molecule type" value="Genomic_DNA"/>
</dbReference>
<dbReference type="AlphaFoldDB" id="A0A9N7YY64"/>
<feature type="region of interest" description="Disordered" evidence="1">
    <location>
        <begin position="32"/>
        <end position="56"/>
    </location>
</feature>
<dbReference type="Proteomes" id="UP001153269">
    <property type="component" value="Unassembled WGS sequence"/>
</dbReference>